<proteinExistence type="inferred from homology"/>
<dbReference type="GO" id="GO:0015031">
    <property type="term" value="P:protein transport"/>
    <property type="evidence" value="ECO:0007669"/>
    <property type="project" value="InterPro"/>
</dbReference>
<feature type="region of interest" description="Disordered" evidence="7">
    <location>
        <begin position="184"/>
        <end position="213"/>
    </location>
</feature>
<evidence type="ECO:0000256" key="6">
    <source>
        <dbReference type="ARBA" id="ARBA00023180"/>
    </source>
</evidence>
<dbReference type="InterPro" id="IPR018469">
    <property type="entry name" value="Dual_oxidase_maturation_fac"/>
</dbReference>
<keyword evidence="4 8" id="KW-1133">Transmembrane helix</keyword>
<evidence type="ECO:0000256" key="4">
    <source>
        <dbReference type="ARBA" id="ARBA00022989"/>
    </source>
</evidence>
<comment type="subcellular location">
    <subcellularLocation>
        <location evidence="1">Membrane</location>
        <topology evidence="1">Multi-pass membrane protein</topology>
    </subcellularLocation>
</comment>
<feature type="transmembrane region" description="Helical" evidence="8">
    <location>
        <begin position="20"/>
        <end position="49"/>
    </location>
</feature>
<feature type="region of interest" description="Disordered" evidence="7">
    <location>
        <begin position="490"/>
        <end position="518"/>
    </location>
</feature>
<evidence type="ECO:0000313" key="9">
    <source>
        <dbReference type="Proteomes" id="UP000887565"/>
    </source>
</evidence>
<name>A0A915HLA0_ROMCU</name>
<dbReference type="Pfam" id="PF10204">
    <property type="entry name" value="DuoxA"/>
    <property type="match status" value="1"/>
</dbReference>
<accession>A0A915HLA0</accession>
<keyword evidence="5 8" id="KW-0472">Membrane</keyword>
<dbReference type="GO" id="GO:0005789">
    <property type="term" value="C:endoplasmic reticulum membrane"/>
    <property type="evidence" value="ECO:0007669"/>
    <property type="project" value="InterPro"/>
</dbReference>
<sequence length="577" mass="65768">MSCPKTLLIPFSNAQGFTEILIFQFGWCLWATLSVGLACFVYGIVIYMLEARTACKFFMFIHEYDEDYAYETPIFSVKMTRPLLRQMVDNHRRHHDALASAGRRQVHSSPQQLSSIEAATTMTSGLGTSRASFESSSMVVGSPWAVQENKDAFVYNDMPQSEHSRKESIASSQKSTASIKSVLSSYKRHRGQGVSESSTSSATSSQRGRKRKVKSKSKFSDACIVDKFVIQDVDEQMLSANQVNNCSDLTLRADDDKCVEIDIASDEPVQFTLDIDDVSEQEAGPSSSSTTLDVFRPRPRLTRRNSNLPPLQSAPRLLQDYRPPTLNCSNLISPASDQKIINLTFPGFDDVDNDMHHQQILQNEKNSNIFSKSPNMPLFEPLVANDDNLSIISEHFIHRLDRTYSPYCQNKDNLMEEREENYKTVVYNKNGQKYYVSSNDHPIDDRNHGLNQSQVGRKPEILNFEVRIRPKYPVQHQILKTTVVIPPMENFPKKRPSMSQLEKPNLSGKVDQNNNNYDDNRREDQILIKSLNFDQINHLIDDQDIVRAIHDQKFFDDDRKSNGSMIRVERLTVSTLL</sequence>
<evidence type="ECO:0000256" key="8">
    <source>
        <dbReference type="SAM" id="Phobius"/>
    </source>
</evidence>
<reference evidence="10" key="1">
    <citation type="submission" date="2022-11" db="UniProtKB">
        <authorList>
            <consortium name="WormBaseParasite"/>
        </authorList>
    </citation>
    <scope>IDENTIFICATION</scope>
</reference>
<dbReference type="Proteomes" id="UP000887565">
    <property type="component" value="Unplaced"/>
</dbReference>
<evidence type="ECO:0000256" key="3">
    <source>
        <dbReference type="ARBA" id="ARBA00022692"/>
    </source>
</evidence>
<organism evidence="9 10">
    <name type="scientific">Romanomermis culicivorax</name>
    <name type="common">Nematode worm</name>
    <dbReference type="NCBI Taxonomy" id="13658"/>
    <lineage>
        <taxon>Eukaryota</taxon>
        <taxon>Metazoa</taxon>
        <taxon>Ecdysozoa</taxon>
        <taxon>Nematoda</taxon>
        <taxon>Enoplea</taxon>
        <taxon>Dorylaimia</taxon>
        <taxon>Mermithida</taxon>
        <taxon>Mermithoidea</taxon>
        <taxon>Mermithidae</taxon>
        <taxon>Romanomermis</taxon>
    </lineage>
</organism>
<keyword evidence="6" id="KW-0325">Glycoprotein</keyword>
<keyword evidence="9" id="KW-1185">Reference proteome</keyword>
<protein>
    <submittedName>
        <fullName evidence="10">Uncharacterized protein</fullName>
    </submittedName>
</protein>
<dbReference type="AlphaFoldDB" id="A0A915HLA0"/>
<evidence type="ECO:0000313" key="10">
    <source>
        <dbReference type="WBParaSite" id="nRc.2.0.1.t02444-RA"/>
    </source>
</evidence>
<comment type="similarity">
    <text evidence="2">Belongs to the DUOXA family.</text>
</comment>
<dbReference type="WBParaSite" id="nRc.2.0.1.t02444-RA">
    <property type="protein sequence ID" value="nRc.2.0.1.t02444-RA"/>
    <property type="gene ID" value="nRc.2.0.1.g02444"/>
</dbReference>
<keyword evidence="3 8" id="KW-0812">Transmembrane</keyword>
<evidence type="ECO:0000256" key="7">
    <source>
        <dbReference type="SAM" id="MobiDB-lite"/>
    </source>
</evidence>
<feature type="compositionally biased region" description="Low complexity" evidence="7">
    <location>
        <begin position="195"/>
        <end position="206"/>
    </location>
</feature>
<evidence type="ECO:0000256" key="1">
    <source>
        <dbReference type="ARBA" id="ARBA00004141"/>
    </source>
</evidence>
<evidence type="ECO:0000256" key="5">
    <source>
        <dbReference type="ARBA" id="ARBA00023136"/>
    </source>
</evidence>
<evidence type="ECO:0000256" key="2">
    <source>
        <dbReference type="ARBA" id="ARBA00009816"/>
    </source>
</evidence>